<proteinExistence type="predicted"/>
<evidence type="ECO:0000313" key="9">
    <source>
        <dbReference type="Proteomes" id="UP000095210"/>
    </source>
</evidence>
<feature type="region of interest" description="Disordered" evidence="5">
    <location>
        <begin position="804"/>
        <end position="835"/>
    </location>
</feature>
<dbReference type="InterPro" id="IPR016035">
    <property type="entry name" value="Acyl_Trfase/lysoPLipase"/>
</dbReference>
<dbReference type="InterPro" id="IPR032821">
    <property type="entry name" value="PKS_assoc"/>
</dbReference>
<comment type="cofactor">
    <cofactor evidence="1">
        <name>pantetheine 4'-phosphate</name>
        <dbReference type="ChEBI" id="CHEBI:47942"/>
    </cofactor>
</comment>
<keyword evidence="4" id="KW-0808">Transferase</keyword>
<feature type="domain" description="Ketosynthase family 3 (KS3)" evidence="7">
    <location>
        <begin position="12"/>
        <end position="415"/>
    </location>
</feature>
<dbReference type="InterPro" id="IPR020841">
    <property type="entry name" value="PKS_Beta-ketoAc_synthase_dom"/>
</dbReference>
<dbReference type="SUPFAM" id="SSF52151">
    <property type="entry name" value="FabD/lysophospholipase-like"/>
    <property type="match status" value="1"/>
</dbReference>
<dbReference type="Proteomes" id="UP000095210">
    <property type="component" value="Chromosome"/>
</dbReference>
<protein>
    <submittedName>
        <fullName evidence="8">Malonyl CoA-acyl carrier protein transacylase</fullName>
    </submittedName>
</protein>
<dbReference type="Gene3D" id="1.10.1200.10">
    <property type="entry name" value="ACP-like"/>
    <property type="match status" value="1"/>
</dbReference>
<dbReference type="PROSITE" id="PS50075">
    <property type="entry name" value="CARRIER"/>
    <property type="match status" value="1"/>
</dbReference>
<dbReference type="GO" id="GO:0031177">
    <property type="term" value="F:phosphopantetheine binding"/>
    <property type="evidence" value="ECO:0007669"/>
    <property type="project" value="InterPro"/>
</dbReference>
<dbReference type="InterPro" id="IPR001227">
    <property type="entry name" value="Ac_transferase_dom_sf"/>
</dbReference>
<dbReference type="KEGG" id="ahm:TL08_04995"/>
<sequence length="911" mass="95782">MSDTEGYDEDLQSSVAVVGLAARVPGVADLDEFWAALVEGRDLTSRLDSGRRYGLLADTDRFDAAFFGISPQDAQLLDPQTRVFLECAWEALEHGGYDPHTYPGAIGVYAGSGESDHLTALRAQRHRFPHVTDEQLRLAGSRDLLTSRVAYALNLHGPAITVHTACSTSLVATHLAGQALLAGDCDLALAGGVTVRGIAGAGEADDLLSPSGYCRPFDAEADGMVGADGAGVVLLKRLTEALEDGDHVHAVIRGSALGNDGSTKMGFTAPSVTGQVAAIRSAHLLADVDPDTIGYVEAHGTGTAIGDAIEFRALTEAFGAELPQPCVLGSVKSNIGHADTAAGVLGLIKVVLSLRHGLIPGTAHFRSPNPHLDLAAGRFTVTSTATSWPAGAVPRRAGVNSTGVGGTNAHLIVEEAPAPPPPAGEDGPHLLPLSARTAAALTESAARLSAHLDRNPVGIAETAWTLQTGRAEFEHRAVVVCRDRAEAVRSLAGLAGAEGPQASGRSPKKTPPQVAFLFPDSPELRVRVARELYEAEPVFRAVFDDCAELAAADLGLDLRQLLYPDSAETAAATTAVAGPALFALQHALAELWGARGIEPNAVLGHSVGAFAAAVSAGVLTRSEALSLVITRGRLLARHREAVRIDDLNHEYAAAVATVRPAPPRIAWISDQTGEPVGASEVADPACWTGHLRRTVRFSDALRTVLTGPTEVLVEIGPGRTLETLVRRHPDFGPDHLFVPGLPGDEGSEAHLEALHALGGVWQAGLPVRWTALHDGRPPRRVPLTTYPFQRERYAIEGRETVAAEPTAAAASEALAAPDTPQPAPDAEAARAPAEPRTPVEKAIVDVWRQVLRVSQIGIDDDFFELGGQSLHATRVLSRLRSALGSQAAGLTVMDIFDHTTIREFATLLEET</sequence>
<dbReference type="Gene3D" id="3.30.70.3290">
    <property type="match status" value="2"/>
</dbReference>
<dbReference type="Pfam" id="PF00550">
    <property type="entry name" value="PP-binding"/>
    <property type="match status" value="1"/>
</dbReference>
<dbReference type="InterPro" id="IPR036736">
    <property type="entry name" value="ACP-like_sf"/>
</dbReference>
<dbReference type="Pfam" id="PF00698">
    <property type="entry name" value="Acyl_transf_1"/>
    <property type="match status" value="1"/>
</dbReference>
<dbReference type="Pfam" id="PF16197">
    <property type="entry name" value="KAsynt_C_assoc"/>
    <property type="match status" value="1"/>
</dbReference>
<keyword evidence="2" id="KW-0596">Phosphopantetheine</keyword>
<evidence type="ECO:0000313" key="8">
    <source>
        <dbReference type="EMBL" id="AOS61827.1"/>
    </source>
</evidence>
<dbReference type="SMART" id="SM00823">
    <property type="entry name" value="PKS_PP"/>
    <property type="match status" value="1"/>
</dbReference>
<gene>
    <name evidence="8" type="ORF">TL08_04995</name>
</gene>
<keyword evidence="3" id="KW-0597">Phosphoprotein</keyword>
<organism evidence="8 9">
    <name type="scientific">Actinoalloteichus hymeniacidonis</name>
    <dbReference type="NCBI Taxonomy" id="340345"/>
    <lineage>
        <taxon>Bacteria</taxon>
        <taxon>Bacillati</taxon>
        <taxon>Actinomycetota</taxon>
        <taxon>Actinomycetes</taxon>
        <taxon>Pseudonocardiales</taxon>
        <taxon>Pseudonocardiaceae</taxon>
        <taxon>Actinoalloteichus</taxon>
    </lineage>
</organism>
<dbReference type="GO" id="GO:0044550">
    <property type="term" value="P:secondary metabolite biosynthetic process"/>
    <property type="evidence" value="ECO:0007669"/>
    <property type="project" value="UniProtKB-ARBA"/>
</dbReference>
<feature type="domain" description="Carrier" evidence="6">
    <location>
        <begin position="834"/>
        <end position="911"/>
    </location>
</feature>
<dbReference type="Gene3D" id="3.40.47.10">
    <property type="match status" value="1"/>
</dbReference>
<dbReference type="EMBL" id="CP014859">
    <property type="protein sequence ID" value="AOS61827.1"/>
    <property type="molecule type" value="Genomic_DNA"/>
</dbReference>
<evidence type="ECO:0000256" key="5">
    <source>
        <dbReference type="SAM" id="MobiDB-lite"/>
    </source>
</evidence>
<dbReference type="GO" id="GO:0004312">
    <property type="term" value="F:fatty acid synthase activity"/>
    <property type="evidence" value="ECO:0007669"/>
    <property type="project" value="TreeGrafter"/>
</dbReference>
<dbReference type="Gene3D" id="3.40.366.10">
    <property type="entry name" value="Malonyl-Coenzyme A Acyl Carrier Protein, domain 2"/>
    <property type="match status" value="2"/>
</dbReference>
<evidence type="ECO:0000259" key="6">
    <source>
        <dbReference type="PROSITE" id="PS50075"/>
    </source>
</evidence>
<dbReference type="PANTHER" id="PTHR43775:SF37">
    <property type="entry name" value="SI:DKEY-61P9.11"/>
    <property type="match status" value="1"/>
</dbReference>
<dbReference type="InterPro" id="IPR014043">
    <property type="entry name" value="Acyl_transferase_dom"/>
</dbReference>
<dbReference type="SMART" id="SM00825">
    <property type="entry name" value="PKS_KS"/>
    <property type="match status" value="1"/>
</dbReference>
<dbReference type="Pfam" id="PF02801">
    <property type="entry name" value="Ketoacyl-synt_C"/>
    <property type="match status" value="1"/>
</dbReference>
<dbReference type="InterPro" id="IPR014031">
    <property type="entry name" value="Ketoacyl_synth_C"/>
</dbReference>
<evidence type="ECO:0000259" key="7">
    <source>
        <dbReference type="PROSITE" id="PS52004"/>
    </source>
</evidence>
<dbReference type="SUPFAM" id="SSF53901">
    <property type="entry name" value="Thiolase-like"/>
    <property type="match status" value="1"/>
</dbReference>
<dbReference type="SMART" id="SM00827">
    <property type="entry name" value="PKS_AT"/>
    <property type="match status" value="1"/>
</dbReference>
<dbReference type="PROSITE" id="PS52004">
    <property type="entry name" value="KS3_2"/>
    <property type="match status" value="1"/>
</dbReference>
<evidence type="ECO:0000256" key="1">
    <source>
        <dbReference type="ARBA" id="ARBA00001957"/>
    </source>
</evidence>
<dbReference type="InterPro" id="IPR009081">
    <property type="entry name" value="PP-bd_ACP"/>
</dbReference>
<dbReference type="Pfam" id="PF00109">
    <property type="entry name" value="ketoacyl-synt"/>
    <property type="match status" value="1"/>
</dbReference>
<dbReference type="FunFam" id="1.10.1200.10:FF:000016">
    <property type="entry name" value="Non-ribosomal peptide synthase"/>
    <property type="match status" value="1"/>
</dbReference>
<feature type="region of interest" description="Disordered" evidence="5">
    <location>
        <begin position="495"/>
        <end position="514"/>
    </location>
</feature>
<keyword evidence="9" id="KW-1185">Reference proteome</keyword>
<evidence type="ECO:0000256" key="4">
    <source>
        <dbReference type="ARBA" id="ARBA00022679"/>
    </source>
</evidence>
<dbReference type="InterPro" id="IPR016039">
    <property type="entry name" value="Thiolase-like"/>
</dbReference>
<accession>A0AAC9HM32</accession>
<dbReference type="AlphaFoldDB" id="A0AAC9HM32"/>
<reference evidence="9" key="1">
    <citation type="submission" date="2016-03" db="EMBL/GenBank/DDBJ databases">
        <title>Complete genome sequence of the type strain Actinoalloteichus hymeniacidonis DSM 45092.</title>
        <authorList>
            <person name="Schaffert L."/>
            <person name="Albersmeier A."/>
            <person name="Winkler A."/>
            <person name="Kalinowski J."/>
            <person name="Zotchev S."/>
            <person name="Ruckert C."/>
        </authorList>
    </citation>
    <scope>NUCLEOTIDE SEQUENCE [LARGE SCALE GENOMIC DNA]</scope>
    <source>
        <strain evidence="9">HPA177(T) (DSM 45092(T))</strain>
    </source>
</reference>
<evidence type="ECO:0000256" key="2">
    <source>
        <dbReference type="ARBA" id="ARBA00022450"/>
    </source>
</evidence>
<dbReference type="CDD" id="cd00833">
    <property type="entry name" value="PKS"/>
    <property type="match status" value="1"/>
</dbReference>
<dbReference type="RefSeq" id="WP_069846933.1">
    <property type="nucleotide sequence ID" value="NZ_CP014859.1"/>
</dbReference>
<dbReference type="InterPro" id="IPR014030">
    <property type="entry name" value="Ketoacyl_synth_N"/>
</dbReference>
<dbReference type="PANTHER" id="PTHR43775">
    <property type="entry name" value="FATTY ACID SYNTHASE"/>
    <property type="match status" value="1"/>
</dbReference>
<evidence type="ECO:0000256" key="3">
    <source>
        <dbReference type="ARBA" id="ARBA00022553"/>
    </source>
</evidence>
<name>A0AAC9HM32_9PSEU</name>
<dbReference type="InterPro" id="IPR020806">
    <property type="entry name" value="PKS_PP-bd"/>
</dbReference>
<dbReference type="SUPFAM" id="SSF47336">
    <property type="entry name" value="ACP-like"/>
    <property type="match status" value="1"/>
</dbReference>
<dbReference type="InterPro" id="IPR050091">
    <property type="entry name" value="PKS_NRPS_Biosynth_Enz"/>
</dbReference>
<dbReference type="GO" id="GO:0006633">
    <property type="term" value="P:fatty acid biosynthetic process"/>
    <property type="evidence" value="ECO:0007669"/>
    <property type="project" value="TreeGrafter"/>
</dbReference>